<dbReference type="EMBL" id="CAADIH010000018">
    <property type="protein sequence ID" value="VFR44217.1"/>
    <property type="molecule type" value="Genomic_DNA"/>
</dbReference>
<proteinExistence type="predicted"/>
<dbReference type="EMBL" id="CAADIE010000001">
    <property type="protein sequence ID" value="VFR32382.1"/>
    <property type="molecule type" value="Genomic_DNA"/>
</dbReference>
<protein>
    <submittedName>
        <fullName evidence="1">Uncharacterized protein</fullName>
    </submittedName>
</protein>
<accession>A0A484Q279</accession>
<evidence type="ECO:0000313" key="1">
    <source>
        <dbReference type="EMBL" id="VFR32382.1"/>
    </source>
</evidence>
<reference evidence="1" key="1">
    <citation type="submission" date="2019-03" db="EMBL/GenBank/DDBJ databases">
        <authorList>
            <person name="Danneels B."/>
        </authorList>
    </citation>
    <scope>NUCLEOTIDE SEQUENCE</scope>
</reference>
<sequence length="365" mass="40587">MIWPFNREPSEVTCPKCEMRVISSCDRENRFGGCPVPDAYADRRAQPAAIPAAAQEQAAPSDELVALFREAVAWGCVYGEVIPAHQWDSIRDEMAEKFSARHGAQPALTEQDRQDIETGRKWRENSSLEEWFPLTAEELVSTQRMFQAAVSDLAAISERLGMDPDDAGADAFIAAIDDLAQPAASAEPVAWINEDDLPDNYPYDEMFGFSQILDGVRMFPVFWPGTVITPEYLDGHKDGLEWAAQMAEANDPRTGDWLYDDPHELARALRKGPEMPAGQASGQAQDAEDAARYRWLRDRNDWYAEPRLDAEDGTMWRLTFYTPAQIIDPTDDDNLDVALIAAMLADAANPRDAARQESKGGEGNG</sequence>
<name>A0A484Q279_9ZZZZ</name>
<organism evidence="1">
    <name type="scientific">plant metagenome</name>
    <dbReference type="NCBI Taxonomy" id="1297885"/>
    <lineage>
        <taxon>unclassified sequences</taxon>
        <taxon>metagenomes</taxon>
        <taxon>organismal metagenomes</taxon>
    </lineage>
</organism>
<gene>
    <name evidence="1" type="ORF">BER1_1093</name>
    <name evidence="2" type="ORF">BER2_1676</name>
</gene>
<evidence type="ECO:0000313" key="2">
    <source>
        <dbReference type="EMBL" id="VFR44217.1"/>
    </source>
</evidence>
<dbReference type="AlphaFoldDB" id="A0A484Q279"/>